<gene>
    <name evidence="2" type="ORF">GCM10009802_09950</name>
</gene>
<evidence type="ECO:0000313" key="3">
    <source>
        <dbReference type="Proteomes" id="UP001500443"/>
    </source>
</evidence>
<evidence type="ECO:0000256" key="1">
    <source>
        <dbReference type="SAM" id="Phobius"/>
    </source>
</evidence>
<keyword evidence="1" id="KW-0472">Membrane</keyword>
<keyword evidence="1" id="KW-1133">Transmembrane helix</keyword>
<reference evidence="2 3" key="1">
    <citation type="journal article" date="2019" name="Int. J. Syst. Evol. Microbiol.">
        <title>The Global Catalogue of Microorganisms (GCM) 10K type strain sequencing project: providing services to taxonomists for standard genome sequencing and annotation.</title>
        <authorList>
            <consortium name="The Broad Institute Genomics Platform"/>
            <consortium name="The Broad Institute Genome Sequencing Center for Infectious Disease"/>
            <person name="Wu L."/>
            <person name="Ma J."/>
        </authorList>
    </citation>
    <scope>NUCLEOTIDE SEQUENCE [LARGE SCALE GENOMIC DNA]</scope>
    <source>
        <strain evidence="2 3">JCM 15481</strain>
    </source>
</reference>
<sequence length="64" mass="6957">MNLDLPLVVVLGLIAWAAVKFLGVRLWIVVVITLFGFYLADTFMAPAIDHGTRNGVEVVNGTND</sequence>
<proteinExistence type="predicted"/>
<dbReference type="Proteomes" id="UP001500443">
    <property type="component" value="Unassembled WGS sequence"/>
</dbReference>
<organism evidence="2 3">
    <name type="scientific">Streptomyces synnematoformans</name>
    <dbReference type="NCBI Taxonomy" id="415721"/>
    <lineage>
        <taxon>Bacteria</taxon>
        <taxon>Bacillati</taxon>
        <taxon>Actinomycetota</taxon>
        <taxon>Actinomycetes</taxon>
        <taxon>Kitasatosporales</taxon>
        <taxon>Streptomycetaceae</taxon>
        <taxon>Streptomyces</taxon>
    </lineage>
</organism>
<comment type="caution">
    <text evidence="2">The sequence shown here is derived from an EMBL/GenBank/DDBJ whole genome shotgun (WGS) entry which is preliminary data.</text>
</comment>
<dbReference type="RefSeq" id="WP_344288240.1">
    <property type="nucleotide sequence ID" value="NZ_BAAAPF010000014.1"/>
</dbReference>
<keyword evidence="1" id="KW-0812">Transmembrane</keyword>
<keyword evidence="3" id="KW-1185">Reference proteome</keyword>
<accession>A0ABN2XIU4</accession>
<name>A0ABN2XIU4_9ACTN</name>
<evidence type="ECO:0000313" key="2">
    <source>
        <dbReference type="EMBL" id="GAA2112024.1"/>
    </source>
</evidence>
<protein>
    <submittedName>
        <fullName evidence="2">Uncharacterized protein</fullName>
    </submittedName>
</protein>
<dbReference type="EMBL" id="BAAAPF010000014">
    <property type="protein sequence ID" value="GAA2112024.1"/>
    <property type="molecule type" value="Genomic_DNA"/>
</dbReference>
<feature type="transmembrane region" description="Helical" evidence="1">
    <location>
        <begin position="27"/>
        <end position="48"/>
    </location>
</feature>